<dbReference type="PROSITE" id="PS51375">
    <property type="entry name" value="PPR"/>
    <property type="match status" value="5"/>
</dbReference>
<dbReference type="GO" id="GO:0009451">
    <property type="term" value="P:RNA modification"/>
    <property type="evidence" value="ECO:0007669"/>
    <property type="project" value="InterPro"/>
</dbReference>
<dbReference type="FunFam" id="1.25.40.10:FF:000470">
    <property type="entry name" value="Pentatricopeptide repeat-containing protein At5g66520"/>
    <property type="match status" value="1"/>
</dbReference>
<feature type="repeat" description="PPR" evidence="2">
    <location>
        <begin position="252"/>
        <end position="282"/>
    </location>
</feature>
<dbReference type="PANTHER" id="PTHR47926:SF463">
    <property type="entry name" value="PENTATRICOPEPTIDE REPEAT-CONTAINING PROTEIN"/>
    <property type="match status" value="1"/>
</dbReference>
<dbReference type="InterPro" id="IPR032867">
    <property type="entry name" value="DYW_dom"/>
</dbReference>
<keyword evidence="5" id="KW-1185">Reference proteome</keyword>
<dbReference type="AlphaFoldDB" id="A0A7J6WM04"/>
<evidence type="ECO:0000256" key="1">
    <source>
        <dbReference type="ARBA" id="ARBA00022737"/>
    </source>
</evidence>
<evidence type="ECO:0000259" key="3">
    <source>
        <dbReference type="Pfam" id="PF14432"/>
    </source>
</evidence>
<sequence>MKELKQIHAYMFKTGLVLDTIPASRLLNFCILSDSGNLVYARKIFDRIESPNTFKWNMMIRSYSTDLEEAFNLYHQMLNNSVQQNAYTFPFLLKSCARFSVLEETQQIHSHIEKTGFNLDLYSVNSLLHAYAKSGSLESARRLFDRISQRDAVSWNSMIDAHVKNGEIEMACRIFRQMEMKNVISWTSVIAGCVGGGLFKEAIDLFHEMQFAGVKPDSKVLASTLSACAHLGALEQGRWIHAYVDKNKMQIDQVLGCTLVEMYAKCGDVEQALKVFKSMKNRDLPVWTAMISGFAIHGCGREALQLFTDMQTAEIKPNLITFTSILTACSHAGLVDEGKFLFHDMEITHSLTPSIEHYGCMVNLLGRAGQLKEAEELIKTMPMNPNAAVLGALLSACVIHQNLELGKRVGELLVKTDPDHSGRYIHLAYIFAAAGQWEQAVKLRKLLKDRGVAKFRGSSSIELHGVTHEFLVCDRSHPQMKEIYLMLDRITARLRQVGYVPMTDKLLLDLGEEEKETAIHWHSEKLAIAFGLINSEPGTKIRIVKNLRVCEDCHNVTKLISKIYSREIVMRDRTRFHFFQDGNCSCGDYW</sequence>
<gene>
    <name evidence="4" type="ORF">FRX31_012018</name>
</gene>
<accession>A0A7J6WM04</accession>
<dbReference type="GO" id="GO:0008270">
    <property type="term" value="F:zinc ion binding"/>
    <property type="evidence" value="ECO:0007669"/>
    <property type="project" value="InterPro"/>
</dbReference>
<dbReference type="Gene3D" id="1.25.40.10">
    <property type="entry name" value="Tetratricopeptide repeat domain"/>
    <property type="match status" value="3"/>
</dbReference>
<dbReference type="Pfam" id="PF20430">
    <property type="entry name" value="Eplus_motif"/>
    <property type="match status" value="1"/>
</dbReference>
<dbReference type="InterPro" id="IPR046848">
    <property type="entry name" value="E_motif"/>
</dbReference>
<dbReference type="Pfam" id="PF01535">
    <property type="entry name" value="PPR"/>
    <property type="match status" value="3"/>
</dbReference>
<dbReference type="InterPro" id="IPR046960">
    <property type="entry name" value="PPR_At4g14850-like_plant"/>
</dbReference>
<dbReference type="SUPFAM" id="SSF48452">
    <property type="entry name" value="TPR-like"/>
    <property type="match status" value="1"/>
</dbReference>
<feature type="repeat" description="PPR" evidence="2">
    <location>
        <begin position="182"/>
        <end position="216"/>
    </location>
</feature>
<dbReference type="FunFam" id="1.25.40.10:FF:000184">
    <property type="entry name" value="Pentatricopeptide repeat-containing protein, chloroplastic"/>
    <property type="match status" value="1"/>
</dbReference>
<dbReference type="InterPro" id="IPR002885">
    <property type="entry name" value="PPR_rpt"/>
</dbReference>
<dbReference type="GO" id="GO:0003723">
    <property type="term" value="F:RNA binding"/>
    <property type="evidence" value="ECO:0007669"/>
    <property type="project" value="InterPro"/>
</dbReference>
<name>A0A7J6WM04_THATH</name>
<feature type="repeat" description="PPR" evidence="2">
    <location>
        <begin position="120"/>
        <end position="150"/>
    </location>
</feature>
<protein>
    <submittedName>
        <fullName evidence="4">Pentatricopeptide repeat-containing protein</fullName>
    </submittedName>
</protein>
<organism evidence="4 5">
    <name type="scientific">Thalictrum thalictroides</name>
    <name type="common">Rue-anemone</name>
    <name type="synonym">Anemone thalictroides</name>
    <dbReference type="NCBI Taxonomy" id="46969"/>
    <lineage>
        <taxon>Eukaryota</taxon>
        <taxon>Viridiplantae</taxon>
        <taxon>Streptophyta</taxon>
        <taxon>Embryophyta</taxon>
        <taxon>Tracheophyta</taxon>
        <taxon>Spermatophyta</taxon>
        <taxon>Magnoliopsida</taxon>
        <taxon>Ranunculales</taxon>
        <taxon>Ranunculaceae</taxon>
        <taxon>Thalictroideae</taxon>
        <taxon>Thalictrum</taxon>
    </lineage>
</organism>
<dbReference type="Pfam" id="PF14432">
    <property type="entry name" value="DYW_deaminase"/>
    <property type="match status" value="1"/>
</dbReference>
<dbReference type="Pfam" id="PF13041">
    <property type="entry name" value="PPR_2"/>
    <property type="match status" value="3"/>
</dbReference>
<dbReference type="PANTHER" id="PTHR47926">
    <property type="entry name" value="PENTATRICOPEPTIDE REPEAT-CONTAINING PROTEIN"/>
    <property type="match status" value="1"/>
</dbReference>
<dbReference type="NCBIfam" id="TIGR00756">
    <property type="entry name" value="PPR"/>
    <property type="match status" value="5"/>
</dbReference>
<dbReference type="InterPro" id="IPR011990">
    <property type="entry name" value="TPR-like_helical_dom_sf"/>
</dbReference>
<reference evidence="4 5" key="1">
    <citation type="submission" date="2020-06" db="EMBL/GenBank/DDBJ databases">
        <title>Transcriptomic and genomic resources for Thalictrum thalictroides and T. hernandezii: Facilitating candidate gene discovery in an emerging model plant lineage.</title>
        <authorList>
            <person name="Arias T."/>
            <person name="Riano-Pachon D.M."/>
            <person name="Di Stilio V.S."/>
        </authorList>
    </citation>
    <scope>NUCLEOTIDE SEQUENCE [LARGE SCALE GENOMIC DNA]</scope>
    <source>
        <strain evidence="5">cv. WT478/WT964</strain>
        <tissue evidence="4">Leaves</tissue>
    </source>
</reference>
<dbReference type="OrthoDB" id="330671at2759"/>
<dbReference type="InterPro" id="IPR046849">
    <property type="entry name" value="E2_motif"/>
</dbReference>
<feature type="domain" description="DYW" evidence="3">
    <location>
        <begin position="498"/>
        <end position="590"/>
    </location>
</feature>
<feature type="repeat" description="PPR" evidence="2">
    <location>
        <begin position="283"/>
        <end position="317"/>
    </location>
</feature>
<proteinExistence type="predicted"/>
<evidence type="ECO:0000313" key="4">
    <source>
        <dbReference type="EMBL" id="KAF5198396.1"/>
    </source>
</evidence>
<evidence type="ECO:0000256" key="2">
    <source>
        <dbReference type="PROSITE-ProRule" id="PRU00708"/>
    </source>
</evidence>
<comment type="caution">
    <text evidence="4">The sequence shown here is derived from an EMBL/GenBank/DDBJ whole genome shotgun (WGS) entry which is preliminary data.</text>
</comment>
<feature type="repeat" description="PPR" evidence="2">
    <location>
        <begin position="151"/>
        <end position="181"/>
    </location>
</feature>
<dbReference type="EMBL" id="JABWDY010013282">
    <property type="protein sequence ID" value="KAF5198396.1"/>
    <property type="molecule type" value="Genomic_DNA"/>
</dbReference>
<dbReference type="Proteomes" id="UP000554482">
    <property type="component" value="Unassembled WGS sequence"/>
</dbReference>
<dbReference type="Pfam" id="PF20431">
    <property type="entry name" value="E_motif"/>
    <property type="match status" value="1"/>
</dbReference>
<keyword evidence="1" id="KW-0677">Repeat</keyword>
<evidence type="ECO:0000313" key="5">
    <source>
        <dbReference type="Proteomes" id="UP000554482"/>
    </source>
</evidence>